<keyword evidence="5" id="KW-1185">Reference proteome</keyword>
<evidence type="ECO:0000256" key="2">
    <source>
        <dbReference type="ARBA" id="ARBA00022803"/>
    </source>
</evidence>
<dbReference type="Pfam" id="PF13181">
    <property type="entry name" value="TPR_8"/>
    <property type="match status" value="1"/>
</dbReference>
<proteinExistence type="predicted"/>
<comment type="caution">
    <text evidence="4">The sequence shown here is derived from an EMBL/GenBank/DDBJ whole genome shotgun (WGS) entry which is preliminary data.</text>
</comment>
<gene>
    <name evidence="4" type="ORF">XAT740_LOCUS35736</name>
</gene>
<dbReference type="Pfam" id="PF13424">
    <property type="entry name" value="TPR_12"/>
    <property type="match status" value="2"/>
</dbReference>
<accession>A0A815MWZ6</accession>
<dbReference type="Pfam" id="PF13176">
    <property type="entry name" value="TPR_7"/>
    <property type="match status" value="1"/>
</dbReference>
<dbReference type="Gene3D" id="3.90.176.10">
    <property type="entry name" value="Toxin ADP-ribosyltransferase, Chain A, domain 1"/>
    <property type="match status" value="1"/>
</dbReference>
<keyword evidence="2 3" id="KW-0802">TPR repeat</keyword>
<feature type="repeat" description="TPR" evidence="3">
    <location>
        <begin position="327"/>
        <end position="360"/>
    </location>
</feature>
<feature type="repeat" description="TPR" evidence="3">
    <location>
        <begin position="369"/>
        <end position="402"/>
    </location>
</feature>
<sequence length="559" mass="63523">MYTQLFKEILLTIEFQDKHIEDFIKHHPGLITLDSKHSSNVKQSVREYHVKKPIWWYTRGTSLHSMLNYALQIMDGDILVRMGFFITDLHRNIEQLHKEQFVNTSWTSFVFTVYRGQGLSHTDFDELKNTIGGLMSFNNFFSTSTNRDVSFSYAESSANNPKLVGILFTIRVDPSQSTTPFVRVGNDSHFSEETEVLFSMHTVFRIHDVKVIGTGPPIYEVNISLTLDSDEELRTLTDHIRRANHVDGKGWTRLGQLLIELGQQDTAEKIYDTLLNQTSDASDEGWISHQLGRIRYQQGLFQEAITLYTKSLMLLEKSLPANHPSLATSYGNIGSVYHSKGDYPKSLEYYGKALSIEQQSLPENHPHLATSYNNIGLVYDSMGDYPKSLEYYGKALSIKQQSLPANHPSLATSYGNIGSVYHSKGDYPKSLEYYGKALSIQQQSLPENHPHLATSYGNIGSVYHSKGDYSKSLEYYGKALSIRQQSLPENHPDLATSYNNIGSVYHSKGDYPKAHFYCEGAVQSAERLLPSNHPDLLMYKRNLEYVKDALRRSSLSHIK</sequence>
<reference evidence="4" key="1">
    <citation type="submission" date="2021-02" db="EMBL/GenBank/DDBJ databases">
        <authorList>
            <person name="Nowell W R."/>
        </authorList>
    </citation>
    <scope>NUCLEOTIDE SEQUENCE</scope>
</reference>
<evidence type="ECO:0000313" key="5">
    <source>
        <dbReference type="Proteomes" id="UP000663828"/>
    </source>
</evidence>
<feature type="repeat" description="TPR" evidence="3">
    <location>
        <begin position="411"/>
        <end position="444"/>
    </location>
</feature>
<name>A0A815MWZ6_ADIRI</name>
<dbReference type="PANTHER" id="PTHR45641:SF1">
    <property type="entry name" value="AAA+ ATPASE DOMAIN-CONTAINING PROTEIN"/>
    <property type="match status" value="1"/>
</dbReference>
<protein>
    <submittedName>
        <fullName evidence="4">Uncharacterized protein</fullName>
    </submittedName>
</protein>
<dbReference type="EMBL" id="CAJNOR010003609">
    <property type="protein sequence ID" value="CAF1430324.1"/>
    <property type="molecule type" value="Genomic_DNA"/>
</dbReference>
<dbReference type="PANTHER" id="PTHR45641">
    <property type="entry name" value="TETRATRICOPEPTIDE REPEAT PROTEIN (AFU_ORTHOLOGUE AFUA_6G03870)"/>
    <property type="match status" value="1"/>
</dbReference>
<dbReference type="SUPFAM" id="SSF48452">
    <property type="entry name" value="TPR-like"/>
    <property type="match status" value="2"/>
</dbReference>
<feature type="repeat" description="TPR" evidence="3">
    <location>
        <begin position="453"/>
        <end position="486"/>
    </location>
</feature>
<dbReference type="Gene3D" id="1.25.40.10">
    <property type="entry name" value="Tetratricopeptide repeat domain"/>
    <property type="match status" value="2"/>
</dbReference>
<dbReference type="Pfam" id="PF13374">
    <property type="entry name" value="TPR_10"/>
    <property type="match status" value="1"/>
</dbReference>
<dbReference type="SUPFAM" id="SSF56399">
    <property type="entry name" value="ADP-ribosylation"/>
    <property type="match status" value="1"/>
</dbReference>
<dbReference type="PROSITE" id="PS50293">
    <property type="entry name" value="TPR_REGION"/>
    <property type="match status" value="3"/>
</dbReference>
<dbReference type="InterPro" id="IPR011990">
    <property type="entry name" value="TPR-like_helical_dom_sf"/>
</dbReference>
<evidence type="ECO:0000256" key="1">
    <source>
        <dbReference type="ARBA" id="ARBA00022737"/>
    </source>
</evidence>
<keyword evidence="1" id="KW-0677">Repeat</keyword>
<dbReference type="Proteomes" id="UP000663828">
    <property type="component" value="Unassembled WGS sequence"/>
</dbReference>
<evidence type="ECO:0000313" key="4">
    <source>
        <dbReference type="EMBL" id="CAF1430324.1"/>
    </source>
</evidence>
<dbReference type="PROSITE" id="PS50005">
    <property type="entry name" value="TPR"/>
    <property type="match status" value="4"/>
</dbReference>
<evidence type="ECO:0000256" key="3">
    <source>
        <dbReference type="PROSITE-ProRule" id="PRU00339"/>
    </source>
</evidence>
<organism evidence="4 5">
    <name type="scientific">Adineta ricciae</name>
    <name type="common">Rotifer</name>
    <dbReference type="NCBI Taxonomy" id="249248"/>
    <lineage>
        <taxon>Eukaryota</taxon>
        <taxon>Metazoa</taxon>
        <taxon>Spiralia</taxon>
        <taxon>Gnathifera</taxon>
        <taxon>Rotifera</taxon>
        <taxon>Eurotatoria</taxon>
        <taxon>Bdelloidea</taxon>
        <taxon>Adinetida</taxon>
        <taxon>Adinetidae</taxon>
        <taxon>Adineta</taxon>
    </lineage>
</organism>
<dbReference type="SMART" id="SM00028">
    <property type="entry name" value="TPR"/>
    <property type="match status" value="7"/>
</dbReference>
<dbReference type="InterPro" id="IPR019734">
    <property type="entry name" value="TPR_rpt"/>
</dbReference>
<dbReference type="AlphaFoldDB" id="A0A815MWZ6"/>